<protein>
    <submittedName>
        <fullName evidence="1">Uncharacterized protein</fullName>
    </submittedName>
</protein>
<dbReference type="EMBL" id="GGEC01079382">
    <property type="protein sequence ID" value="MBX59866.1"/>
    <property type="molecule type" value="Transcribed_RNA"/>
</dbReference>
<reference evidence="1" key="1">
    <citation type="submission" date="2018-02" db="EMBL/GenBank/DDBJ databases">
        <title>Rhizophora mucronata_Transcriptome.</title>
        <authorList>
            <person name="Meera S.P."/>
            <person name="Sreeshan A."/>
            <person name="Augustine A."/>
        </authorList>
    </citation>
    <scope>NUCLEOTIDE SEQUENCE</scope>
    <source>
        <tissue evidence="1">Leaf</tissue>
    </source>
</reference>
<organism evidence="1">
    <name type="scientific">Rhizophora mucronata</name>
    <name type="common">Asiatic mangrove</name>
    <dbReference type="NCBI Taxonomy" id="61149"/>
    <lineage>
        <taxon>Eukaryota</taxon>
        <taxon>Viridiplantae</taxon>
        <taxon>Streptophyta</taxon>
        <taxon>Embryophyta</taxon>
        <taxon>Tracheophyta</taxon>
        <taxon>Spermatophyta</taxon>
        <taxon>Magnoliopsida</taxon>
        <taxon>eudicotyledons</taxon>
        <taxon>Gunneridae</taxon>
        <taxon>Pentapetalae</taxon>
        <taxon>rosids</taxon>
        <taxon>fabids</taxon>
        <taxon>Malpighiales</taxon>
        <taxon>Rhizophoraceae</taxon>
        <taxon>Rhizophora</taxon>
    </lineage>
</organism>
<evidence type="ECO:0000313" key="1">
    <source>
        <dbReference type="EMBL" id="MBX59866.1"/>
    </source>
</evidence>
<sequence>MADRLLRMVHRIN</sequence>
<accession>A0A2P2PYP4</accession>
<name>A0A2P2PYP4_RHIMU</name>
<proteinExistence type="predicted"/>